<feature type="compositionally biased region" description="Polar residues" evidence="1">
    <location>
        <begin position="8"/>
        <end position="19"/>
    </location>
</feature>
<protein>
    <submittedName>
        <fullName evidence="2">Uncharacterized protein</fullName>
    </submittedName>
</protein>
<dbReference type="KEGG" id="hgn:E6W36_08015"/>
<gene>
    <name evidence="2" type="ORF">E6W36_08015</name>
</gene>
<evidence type="ECO:0000313" key="3">
    <source>
        <dbReference type="Proteomes" id="UP000298714"/>
    </source>
</evidence>
<name>A0A4D7C9E4_9SPHN</name>
<dbReference type="Proteomes" id="UP000298714">
    <property type="component" value="Chromosome"/>
</dbReference>
<organism evidence="2 3">
    <name type="scientific">Hankyongella ginsenosidimutans</name>
    <dbReference type="NCBI Taxonomy" id="1763828"/>
    <lineage>
        <taxon>Bacteria</taxon>
        <taxon>Pseudomonadati</taxon>
        <taxon>Pseudomonadota</taxon>
        <taxon>Alphaproteobacteria</taxon>
        <taxon>Sphingomonadales</taxon>
        <taxon>Sphingomonadaceae</taxon>
        <taxon>Hankyongella</taxon>
    </lineage>
</organism>
<dbReference type="RefSeq" id="WP_342776627.1">
    <property type="nucleotide sequence ID" value="NZ_CP039704.1"/>
</dbReference>
<feature type="region of interest" description="Disordered" evidence="1">
    <location>
        <begin position="1"/>
        <end position="25"/>
    </location>
</feature>
<proteinExistence type="predicted"/>
<evidence type="ECO:0000256" key="1">
    <source>
        <dbReference type="SAM" id="MobiDB-lite"/>
    </source>
</evidence>
<dbReference type="AlphaFoldDB" id="A0A4D7C9E4"/>
<reference evidence="3" key="1">
    <citation type="submission" date="2019-04" db="EMBL/GenBank/DDBJ databases">
        <title>Complete genome sequence of Sphingomonas sp. W1-2-3.</title>
        <authorList>
            <person name="Im W.T."/>
        </authorList>
    </citation>
    <scope>NUCLEOTIDE SEQUENCE [LARGE SCALE GENOMIC DNA]</scope>
    <source>
        <strain evidence="3">W1-2-3</strain>
    </source>
</reference>
<evidence type="ECO:0000313" key="2">
    <source>
        <dbReference type="EMBL" id="QCI79507.1"/>
    </source>
</evidence>
<sequence>MQHEKPPTITNQAIPSGTIRTGKRGATSGISTVIANRVSSMPIPLEMPRAGRSLLWLKVAGSDMGCSPSK</sequence>
<dbReference type="EMBL" id="CP039704">
    <property type="protein sequence ID" value="QCI79507.1"/>
    <property type="molecule type" value="Genomic_DNA"/>
</dbReference>
<keyword evidence="3" id="KW-1185">Reference proteome</keyword>
<accession>A0A4D7C9E4</accession>